<sequence>MAFPNIESSLRQGCNEFGLDIFVKLKCGWYSQVSPPTAPLLIDEKRVDDQVVGFLLGGTKTLWVSFLKAYSADLSSSSSSPLYQEGDPLDTYVRKNIESLLENITSSLSLSFHIFYSWEVNYPKLLSFGRLASSSCSFFFEENTHLACHPTYGPWVSLKAFIVFPSLSESLSRPPPPACPLSSQSLEEAKQSFQEALSAPEDTEKWKLWVKVRDCVAGGPHHPFRYSEDEIAYYYGKRDFQERHRFLQNIVQKKSDGDCK</sequence>
<protein>
    <recommendedName>
        <fullName evidence="2">Cyanocobalamin reductase (cyanide-eliminating)</fullName>
    </recommendedName>
</protein>
<name>A0A7S4L9K5_9EUKA</name>
<evidence type="ECO:0008006" key="2">
    <source>
        <dbReference type="Google" id="ProtNLM"/>
    </source>
</evidence>
<proteinExistence type="predicted"/>
<gene>
    <name evidence="1" type="ORF">NAES01612_LOCUS17470</name>
</gene>
<evidence type="ECO:0000313" key="1">
    <source>
        <dbReference type="EMBL" id="CAE2319585.1"/>
    </source>
</evidence>
<accession>A0A7S4L9K5</accession>
<organism evidence="1">
    <name type="scientific">Paramoeba aestuarina</name>
    <dbReference type="NCBI Taxonomy" id="180227"/>
    <lineage>
        <taxon>Eukaryota</taxon>
        <taxon>Amoebozoa</taxon>
        <taxon>Discosea</taxon>
        <taxon>Flabellinia</taxon>
        <taxon>Dactylopodida</taxon>
        <taxon>Paramoebidae</taxon>
        <taxon>Paramoeba</taxon>
    </lineage>
</organism>
<dbReference type="AlphaFoldDB" id="A0A7S4L9K5"/>
<reference evidence="1" key="1">
    <citation type="submission" date="2021-01" db="EMBL/GenBank/DDBJ databases">
        <authorList>
            <person name="Corre E."/>
            <person name="Pelletier E."/>
            <person name="Niang G."/>
            <person name="Scheremetjew M."/>
            <person name="Finn R."/>
            <person name="Kale V."/>
            <person name="Holt S."/>
            <person name="Cochrane G."/>
            <person name="Meng A."/>
            <person name="Brown T."/>
            <person name="Cohen L."/>
        </authorList>
    </citation>
    <scope>NUCLEOTIDE SEQUENCE</scope>
    <source>
        <strain evidence="1">SoJaBio B1-5/56/2</strain>
    </source>
</reference>
<dbReference type="EMBL" id="HBKR01026638">
    <property type="protein sequence ID" value="CAE2319585.1"/>
    <property type="molecule type" value="Transcribed_RNA"/>
</dbReference>